<proteinExistence type="predicted"/>
<reference evidence="1 2" key="1">
    <citation type="submission" date="2024-11" db="EMBL/GenBank/DDBJ databases">
        <title>A near-complete genome assembly of Cinchona calisaya.</title>
        <authorList>
            <person name="Lian D.C."/>
            <person name="Zhao X.W."/>
            <person name="Wei L."/>
        </authorList>
    </citation>
    <scope>NUCLEOTIDE SEQUENCE [LARGE SCALE GENOMIC DNA]</scope>
    <source>
        <tissue evidence="1">Nenye</tissue>
    </source>
</reference>
<dbReference type="PANTHER" id="PTHR12917:SF18">
    <property type="entry name" value="DNA DAMAGE-INDUCIBLE PROTEIN 1-LIKE"/>
    <property type="match status" value="1"/>
</dbReference>
<evidence type="ECO:0000313" key="2">
    <source>
        <dbReference type="Proteomes" id="UP001630127"/>
    </source>
</evidence>
<comment type="caution">
    <text evidence="1">The sequence shown here is derived from an EMBL/GenBank/DDBJ whole genome shotgun (WGS) entry which is preliminary data.</text>
</comment>
<name>A0ABD3AV36_9GENT</name>
<dbReference type="InterPro" id="IPR021109">
    <property type="entry name" value="Peptidase_aspartic_dom_sf"/>
</dbReference>
<dbReference type="SUPFAM" id="SSF50630">
    <property type="entry name" value="Acid proteases"/>
    <property type="match status" value="1"/>
</dbReference>
<dbReference type="Proteomes" id="UP001630127">
    <property type="component" value="Unassembled WGS sequence"/>
</dbReference>
<evidence type="ECO:0000313" key="1">
    <source>
        <dbReference type="EMBL" id="KAL3534859.1"/>
    </source>
</evidence>
<dbReference type="Gene3D" id="2.40.70.10">
    <property type="entry name" value="Acid Proteases"/>
    <property type="match status" value="1"/>
</dbReference>
<dbReference type="Pfam" id="PF13975">
    <property type="entry name" value="gag-asp_proteas"/>
    <property type="match status" value="1"/>
</dbReference>
<dbReference type="EMBL" id="JBJUIK010000002">
    <property type="protein sequence ID" value="KAL3534859.1"/>
    <property type="molecule type" value="Genomic_DNA"/>
</dbReference>
<organism evidence="1 2">
    <name type="scientific">Cinchona calisaya</name>
    <dbReference type="NCBI Taxonomy" id="153742"/>
    <lineage>
        <taxon>Eukaryota</taxon>
        <taxon>Viridiplantae</taxon>
        <taxon>Streptophyta</taxon>
        <taxon>Embryophyta</taxon>
        <taxon>Tracheophyta</taxon>
        <taxon>Spermatophyta</taxon>
        <taxon>Magnoliopsida</taxon>
        <taxon>eudicotyledons</taxon>
        <taxon>Gunneridae</taxon>
        <taxon>Pentapetalae</taxon>
        <taxon>asterids</taxon>
        <taxon>lamiids</taxon>
        <taxon>Gentianales</taxon>
        <taxon>Rubiaceae</taxon>
        <taxon>Cinchonoideae</taxon>
        <taxon>Cinchoneae</taxon>
        <taxon>Cinchona</taxon>
    </lineage>
</organism>
<dbReference type="CDD" id="cd00303">
    <property type="entry name" value="retropepsin_like"/>
    <property type="match status" value="1"/>
</dbReference>
<dbReference type="PANTHER" id="PTHR12917">
    <property type="entry name" value="ASPARTYL PROTEASE DDI-RELATED"/>
    <property type="match status" value="1"/>
</dbReference>
<protein>
    <submittedName>
        <fullName evidence="1">Uncharacterized protein</fullName>
    </submittedName>
</protein>
<sequence length="274" mass="30410">MAHDIPTGSGNSIPKRMTCQGQAFSQLMERLGDLPAGYTLMADLREIKAISAVLREHMRTVDATLDSLRQDLALKVNGMDVLAMVDTRATHSFVTGREVRRLKLELKEHGYRIKALNSEAQPVLGVASLEMTLGPWSGKCSLMAVPLDDFDLILGKEFMATNKIFPIPHLYGIMIADERCPTFLPSVCVNANVVAGTCMDRWLAELGKLCSLMLASCMGLLARAVQDVNQLQSGRVSLDIKVTHFLCFFFPFEEKNLLTEIGQIHTAKGYHRFH</sequence>
<gene>
    <name evidence="1" type="ORF">ACH5RR_003320</name>
</gene>
<keyword evidence="2" id="KW-1185">Reference proteome</keyword>
<accession>A0ABD3AV36</accession>
<dbReference type="AlphaFoldDB" id="A0ABD3AV36"/>